<dbReference type="InterPro" id="IPR036565">
    <property type="entry name" value="Mur-like_cat_sf"/>
</dbReference>
<evidence type="ECO:0000256" key="4">
    <source>
        <dbReference type="ARBA" id="ARBA00022741"/>
    </source>
</evidence>
<evidence type="ECO:0000256" key="1">
    <source>
        <dbReference type="ARBA" id="ARBA00008276"/>
    </source>
</evidence>
<evidence type="ECO:0000256" key="2">
    <source>
        <dbReference type="ARBA" id="ARBA00022598"/>
    </source>
</evidence>
<dbReference type="AlphaFoldDB" id="A0AA40APU8"/>
<dbReference type="Proteomes" id="UP001172102">
    <property type="component" value="Unassembled WGS sequence"/>
</dbReference>
<dbReference type="Gene3D" id="3.90.190.20">
    <property type="entry name" value="Mur ligase, C-terminal domain"/>
    <property type="match status" value="1"/>
</dbReference>
<dbReference type="GO" id="GO:0005524">
    <property type="term" value="F:ATP binding"/>
    <property type="evidence" value="ECO:0007669"/>
    <property type="project" value="UniProtKB-KW"/>
</dbReference>
<dbReference type="FunFam" id="3.40.1190.10:FF:000010">
    <property type="entry name" value="Dihydrofolate synthetase"/>
    <property type="match status" value="1"/>
</dbReference>
<keyword evidence="5" id="KW-0067">ATP-binding</keyword>
<keyword evidence="8" id="KW-1185">Reference proteome</keyword>
<dbReference type="GO" id="GO:0005829">
    <property type="term" value="C:cytosol"/>
    <property type="evidence" value="ECO:0007669"/>
    <property type="project" value="TreeGrafter"/>
</dbReference>
<proteinExistence type="inferred from homology"/>
<dbReference type="Gene3D" id="3.40.1190.10">
    <property type="entry name" value="Mur-like, catalytic domain"/>
    <property type="match status" value="1"/>
</dbReference>
<dbReference type="GO" id="GO:0004326">
    <property type="term" value="F:tetrahydrofolylpolyglutamate synthase activity"/>
    <property type="evidence" value="ECO:0007669"/>
    <property type="project" value="InterPro"/>
</dbReference>
<name>A0AA40APU8_9PEZI</name>
<evidence type="ECO:0000256" key="6">
    <source>
        <dbReference type="ARBA" id="ARBA00022842"/>
    </source>
</evidence>
<dbReference type="PANTHER" id="PTHR11136:SF0">
    <property type="entry name" value="DIHYDROFOLATE SYNTHETASE-RELATED"/>
    <property type="match status" value="1"/>
</dbReference>
<evidence type="ECO:0000313" key="8">
    <source>
        <dbReference type="Proteomes" id="UP001172102"/>
    </source>
</evidence>
<keyword evidence="6" id="KW-0460">Magnesium</keyword>
<protein>
    <submittedName>
        <fullName evidence="7">Mur ligase</fullName>
    </submittedName>
</protein>
<keyword evidence="3" id="KW-0479">Metal-binding</keyword>
<comment type="caution">
    <text evidence="7">The sequence shown here is derived from an EMBL/GenBank/DDBJ whole genome shotgun (WGS) entry which is preliminary data.</text>
</comment>
<dbReference type="EMBL" id="JAUKUA010000003">
    <property type="protein sequence ID" value="KAK0719745.1"/>
    <property type="molecule type" value="Genomic_DNA"/>
</dbReference>
<dbReference type="PANTHER" id="PTHR11136">
    <property type="entry name" value="FOLYLPOLYGLUTAMATE SYNTHASE-RELATED"/>
    <property type="match status" value="1"/>
</dbReference>
<dbReference type="InterPro" id="IPR018109">
    <property type="entry name" value="Folylpolyglutamate_synth_CS"/>
</dbReference>
<evidence type="ECO:0000256" key="5">
    <source>
        <dbReference type="ARBA" id="ARBA00022840"/>
    </source>
</evidence>
<accession>A0AA40APU8</accession>
<comment type="similarity">
    <text evidence="1">Belongs to the folylpolyglutamate synthase family.</text>
</comment>
<dbReference type="GO" id="GO:0046872">
    <property type="term" value="F:metal ion binding"/>
    <property type="evidence" value="ECO:0007669"/>
    <property type="project" value="UniProtKB-KW"/>
</dbReference>
<evidence type="ECO:0000256" key="3">
    <source>
        <dbReference type="ARBA" id="ARBA00022723"/>
    </source>
</evidence>
<gene>
    <name evidence="7" type="ORF">B0H67DRAFT_599400</name>
</gene>
<keyword evidence="2 7" id="KW-0436">Ligase</keyword>
<dbReference type="InterPro" id="IPR036615">
    <property type="entry name" value="Mur_ligase_C_dom_sf"/>
</dbReference>
<dbReference type="SUPFAM" id="SSF53623">
    <property type="entry name" value="MurD-like peptide ligases, catalytic domain"/>
    <property type="match status" value="1"/>
</dbReference>
<reference evidence="7" key="1">
    <citation type="submission" date="2023-06" db="EMBL/GenBank/DDBJ databases">
        <title>Genome-scale phylogeny and comparative genomics of the fungal order Sordariales.</title>
        <authorList>
            <consortium name="Lawrence Berkeley National Laboratory"/>
            <person name="Hensen N."/>
            <person name="Bonometti L."/>
            <person name="Westerberg I."/>
            <person name="Brannstrom I.O."/>
            <person name="Guillou S."/>
            <person name="Cros-Aarteil S."/>
            <person name="Calhoun S."/>
            <person name="Haridas S."/>
            <person name="Kuo A."/>
            <person name="Mondo S."/>
            <person name="Pangilinan J."/>
            <person name="Riley R."/>
            <person name="Labutti K."/>
            <person name="Andreopoulos B."/>
            <person name="Lipzen A."/>
            <person name="Chen C."/>
            <person name="Yanf M."/>
            <person name="Daum C."/>
            <person name="Ng V."/>
            <person name="Clum A."/>
            <person name="Steindorff A."/>
            <person name="Ohm R."/>
            <person name="Martin F."/>
            <person name="Silar P."/>
            <person name="Natvig D."/>
            <person name="Lalanne C."/>
            <person name="Gautier V."/>
            <person name="Ament-Velasquez S.L."/>
            <person name="Kruys A."/>
            <person name="Hutchinson M.I."/>
            <person name="Powell A.J."/>
            <person name="Barry K."/>
            <person name="Miller A.N."/>
            <person name="Grigoriev I.V."/>
            <person name="Debuchy R."/>
            <person name="Gladieux P."/>
            <person name="Thoren M.H."/>
            <person name="Johannesson H."/>
        </authorList>
    </citation>
    <scope>NUCLEOTIDE SEQUENCE</scope>
    <source>
        <strain evidence="7">SMH4607-1</strain>
    </source>
</reference>
<evidence type="ECO:0000313" key="7">
    <source>
        <dbReference type="EMBL" id="KAK0719745.1"/>
    </source>
</evidence>
<dbReference type="NCBIfam" id="TIGR01499">
    <property type="entry name" value="folC"/>
    <property type="match status" value="1"/>
</dbReference>
<dbReference type="InterPro" id="IPR001645">
    <property type="entry name" value="Folylpolyglutamate_synth"/>
</dbReference>
<keyword evidence="4" id="KW-0547">Nucleotide-binding</keyword>
<dbReference type="PROSITE" id="PS01012">
    <property type="entry name" value="FOLYLPOLYGLU_SYNT_2"/>
    <property type="match status" value="1"/>
</dbReference>
<sequence>MIDLGLTRIGRLLQHTPQTWKAIHVAGTNGKGSICAYLSAILDASGVDSARFTSPHLINRWDCIVVNEKSVSESMFRGVENEIEQRDAEERLGATEFELLTATAFEIFEKLKVEVGVIEVGLGGKLDATNVLKHKTVTVIAKIGLDHQSFLGDTIEEIALQKAGIMRPGVPCVVDGSNHPSVLKVIEDHAKEVGAELHYPPIPSASDAFSEAGLEPHQIQNLACAHLALRLARPDDQRSLGDLLPLIRQLEWPGRLQKFDMHKITGRQQEVLLDGAHNTQSAEVLAAYVQKHFRSRGQPITWVLAATQGKDMDGIFGLLLQPGDQVAAVRFGPVDGMPWVKATEPAELLRVAGRHGIGHTAQHNGGDDVKSALTWASKIAGDKPLVIAGNSAMHQPNHLVIVCGHAIWQGGPKNGWDEAEWLIESYKHGETPTFIEHIRAGVQIVASDNRATLVFSGGPTRKETPLSEARSYHNLAIANAYFGLISASPHLPSQILLEERALDSYYNILFSLAAFWRAHSSWPERLTIISHAFKRTRLVDAHCAAIGFPLKRVAFVGINPPGADAMQGVQLAVGQWEVDPHGAGEELVGKRRMRNCWGVDQRIFLGSEERERAEVSTRVLEDGSEVLVKGMGHLWEA</sequence>
<dbReference type="GO" id="GO:0008841">
    <property type="term" value="F:dihydrofolate synthase activity"/>
    <property type="evidence" value="ECO:0007669"/>
    <property type="project" value="TreeGrafter"/>
</dbReference>
<dbReference type="GO" id="GO:0005739">
    <property type="term" value="C:mitochondrion"/>
    <property type="evidence" value="ECO:0007669"/>
    <property type="project" value="TreeGrafter"/>
</dbReference>
<organism evidence="7 8">
    <name type="scientific">Lasiosphaeris hirsuta</name>
    <dbReference type="NCBI Taxonomy" id="260670"/>
    <lineage>
        <taxon>Eukaryota</taxon>
        <taxon>Fungi</taxon>
        <taxon>Dikarya</taxon>
        <taxon>Ascomycota</taxon>
        <taxon>Pezizomycotina</taxon>
        <taxon>Sordariomycetes</taxon>
        <taxon>Sordariomycetidae</taxon>
        <taxon>Sordariales</taxon>
        <taxon>Lasiosphaeriaceae</taxon>
        <taxon>Lasiosphaeris</taxon>
    </lineage>
</organism>
<dbReference type="SUPFAM" id="SSF53244">
    <property type="entry name" value="MurD-like peptide ligases, peptide-binding domain"/>
    <property type="match status" value="1"/>
</dbReference>